<dbReference type="EMBL" id="PKKO01000003">
    <property type="protein sequence ID" value="PKY72363.1"/>
    <property type="molecule type" value="Genomic_DNA"/>
</dbReference>
<dbReference type="RefSeq" id="WP_024332444.1">
    <property type="nucleotide sequence ID" value="NZ_JASOXK010000005.1"/>
</dbReference>
<protein>
    <submittedName>
        <fullName evidence="1">Uncharacterized protein</fullName>
    </submittedName>
</protein>
<accession>A0A2I1IMN0</accession>
<name>A0A2I1IMN0_9ACTO</name>
<dbReference type="GeneID" id="35865874"/>
<sequence>MEYRPISSDASAVPDRLRSHANAIADLQAVTSGQLNGTLKGLEARAEVISYHWEAAKWTAKGNIISNRIIIPEGKSKLQVFAALTGFYNSAGAPHSDQASFRIIIRGNQSRPLPRVPDNMGTFHLLGQFSTVLQVQPRDEISIILQARAGNNPGSYTGDNWAALDVFAAVSK</sequence>
<comment type="caution">
    <text evidence="1">The sequence shown here is derived from an EMBL/GenBank/DDBJ whole genome shotgun (WGS) entry which is preliminary data.</text>
</comment>
<keyword evidence="2" id="KW-1185">Reference proteome</keyword>
<dbReference type="Proteomes" id="UP000235122">
    <property type="component" value="Unassembled WGS sequence"/>
</dbReference>
<organism evidence="1 2">
    <name type="scientific">Winkia neuii</name>
    <dbReference type="NCBI Taxonomy" id="33007"/>
    <lineage>
        <taxon>Bacteria</taxon>
        <taxon>Bacillati</taxon>
        <taxon>Actinomycetota</taxon>
        <taxon>Actinomycetes</taxon>
        <taxon>Actinomycetales</taxon>
        <taxon>Actinomycetaceae</taxon>
        <taxon>Winkia</taxon>
    </lineage>
</organism>
<proteinExistence type="predicted"/>
<reference evidence="1 2" key="1">
    <citation type="submission" date="2017-12" db="EMBL/GenBank/DDBJ databases">
        <title>Phylogenetic diversity of female urinary microbiome.</title>
        <authorList>
            <person name="Thomas-White K."/>
            <person name="Wolfe A.J."/>
        </authorList>
    </citation>
    <scope>NUCLEOTIDE SEQUENCE [LARGE SCALE GENOMIC DNA]</scope>
    <source>
        <strain evidence="1 2">UMB0402</strain>
    </source>
</reference>
<evidence type="ECO:0000313" key="1">
    <source>
        <dbReference type="EMBL" id="PKY72363.1"/>
    </source>
</evidence>
<evidence type="ECO:0000313" key="2">
    <source>
        <dbReference type="Proteomes" id="UP000235122"/>
    </source>
</evidence>
<gene>
    <name evidence="1" type="ORF">CYJ19_05845</name>
</gene>
<dbReference type="AlphaFoldDB" id="A0A2I1IMN0"/>